<reference evidence="1 2" key="1">
    <citation type="submission" date="2021-07" db="EMBL/GenBank/DDBJ databases">
        <title>A novel phosphonate cluster across the Pantoea species complex is important for pathogenicity in onion.</title>
        <authorList>
            <person name="Zhao M."/>
            <person name="Stice S."/>
            <person name="Shin G.Y."/>
            <person name="Coutinho T."/>
            <person name="Gitaitis R."/>
            <person name="Kvitko B."/>
            <person name="Dutta B."/>
        </authorList>
    </citation>
    <scope>NUCLEOTIDE SEQUENCE [LARGE SCALE GENOMIC DNA]</scope>
    <source>
        <strain evidence="1 2">BD 382</strain>
    </source>
</reference>
<dbReference type="EMBL" id="JAHVXZ010000029">
    <property type="protein sequence ID" value="MBW1260110.1"/>
    <property type="molecule type" value="Genomic_DNA"/>
</dbReference>
<dbReference type="RefSeq" id="WP_156506644.1">
    <property type="nucleotide sequence ID" value="NZ_JAHVXU010000011.1"/>
</dbReference>
<comment type="caution">
    <text evidence="1">The sequence shown here is derived from an EMBL/GenBank/DDBJ whole genome shotgun (WGS) entry which is preliminary data.</text>
</comment>
<proteinExistence type="predicted"/>
<organism evidence="1 2">
    <name type="scientific">Pantoea allii</name>
    <dbReference type="NCBI Taxonomy" id="574096"/>
    <lineage>
        <taxon>Bacteria</taxon>
        <taxon>Pseudomonadati</taxon>
        <taxon>Pseudomonadota</taxon>
        <taxon>Gammaproteobacteria</taxon>
        <taxon>Enterobacterales</taxon>
        <taxon>Erwiniaceae</taxon>
        <taxon>Pantoea</taxon>
    </lineage>
</organism>
<accession>A0ABS6VLB5</accession>
<gene>
    <name evidence="1" type="ORF">KYI95_23375</name>
</gene>
<protein>
    <submittedName>
        <fullName evidence="1">Uncharacterized protein</fullName>
    </submittedName>
</protein>
<name>A0ABS6VLB5_9GAMM</name>
<evidence type="ECO:0000313" key="1">
    <source>
        <dbReference type="EMBL" id="MBW1260110.1"/>
    </source>
</evidence>
<keyword evidence="2" id="KW-1185">Reference proteome</keyword>
<evidence type="ECO:0000313" key="2">
    <source>
        <dbReference type="Proteomes" id="UP001197236"/>
    </source>
</evidence>
<sequence>MTQIVKNLTGSTYASFKNGLTDLSQGTFLLRRFAGSPPATENCTGNRQSAIGNRSGIMPTAKRENVTFRRKKTGRTDSAG</sequence>
<dbReference type="Proteomes" id="UP001197236">
    <property type="component" value="Unassembled WGS sequence"/>
</dbReference>